<feature type="compositionally biased region" description="Basic and acidic residues" evidence="1">
    <location>
        <begin position="26"/>
        <end position="47"/>
    </location>
</feature>
<evidence type="ECO:0000313" key="2">
    <source>
        <dbReference type="EMBL" id="MFC7302770.1"/>
    </source>
</evidence>
<evidence type="ECO:0000313" key="3">
    <source>
        <dbReference type="Proteomes" id="UP001596523"/>
    </source>
</evidence>
<name>A0ABW2JBB2_9ACTN</name>
<accession>A0ABW2JBB2</accession>
<comment type="caution">
    <text evidence="2">The sequence shown here is derived from an EMBL/GenBank/DDBJ whole genome shotgun (WGS) entry which is preliminary data.</text>
</comment>
<feature type="compositionally biased region" description="Acidic residues" evidence="1">
    <location>
        <begin position="1"/>
        <end position="11"/>
    </location>
</feature>
<sequence length="102" mass="11051">MDDPSTFEEGVELGSDRKQIPTLHGRVHDPIGDADCGEGHPQLDEGHIAPTHGINSLSPMQRGARKPLGDRHVHPLPFTHRSAPETDPNQADQYCMVVSAGL</sequence>
<protein>
    <submittedName>
        <fullName evidence="2">Uncharacterized protein</fullName>
    </submittedName>
</protein>
<keyword evidence="3" id="KW-1185">Reference proteome</keyword>
<proteinExistence type="predicted"/>
<organism evidence="2 3">
    <name type="scientific">Streptomyces monticola</name>
    <dbReference type="NCBI Taxonomy" id="2666263"/>
    <lineage>
        <taxon>Bacteria</taxon>
        <taxon>Bacillati</taxon>
        <taxon>Actinomycetota</taxon>
        <taxon>Actinomycetes</taxon>
        <taxon>Kitasatosporales</taxon>
        <taxon>Streptomycetaceae</taxon>
        <taxon>Streptomyces</taxon>
    </lineage>
</organism>
<dbReference type="EMBL" id="JBHTCF010000001">
    <property type="protein sequence ID" value="MFC7302770.1"/>
    <property type="molecule type" value="Genomic_DNA"/>
</dbReference>
<dbReference type="Proteomes" id="UP001596523">
    <property type="component" value="Unassembled WGS sequence"/>
</dbReference>
<dbReference type="RefSeq" id="WP_381825308.1">
    <property type="nucleotide sequence ID" value="NZ_JBHTCF010000001.1"/>
</dbReference>
<reference evidence="3" key="1">
    <citation type="journal article" date="2019" name="Int. J. Syst. Evol. Microbiol.">
        <title>The Global Catalogue of Microorganisms (GCM) 10K type strain sequencing project: providing services to taxonomists for standard genome sequencing and annotation.</title>
        <authorList>
            <consortium name="The Broad Institute Genomics Platform"/>
            <consortium name="The Broad Institute Genome Sequencing Center for Infectious Disease"/>
            <person name="Wu L."/>
            <person name="Ma J."/>
        </authorList>
    </citation>
    <scope>NUCLEOTIDE SEQUENCE [LARGE SCALE GENOMIC DNA]</scope>
    <source>
        <strain evidence="3">SYNS20</strain>
    </source>
</reference>
<evidence type="ECO:0000256" key="1">
    <source>
        <dbReference type="SAM" id="MobiDB-lite"/>
    </source>
</evidence>
<gene>
    <name evidence="2" type="ORF">ACFQVC_00890</name>
</gene>
<feature type="region of interest" description="Disordered" evidence="1">
    <location>
        <begin position="1"/>
        <end position="91"/>
    </location>
</feature>